<dbReference type="AlphaFoldDB" id="A0A8H7TXZ2"/>
<accession>A0A8H7TXZ2</accession>
<protein>
    <submittedName>
        <fullName evidence="1">Uncharacterized protein</fullName>
    </submittedName>
</protein>
<dbReference type="Proteomes" id="UP000639403">
    <property type="component" value="Unassembled WGS sequence"/>
</dbReference>
<reference evidence="1" key="1">
    <citation type="submission" date="2020-11" db="EMBL/GenBank/DDBJ databases">
        <authorList>
            <person name="Koelle M."/>
            <person name="Horta M.A.C."/>
            <person name="Nowrousian M."/>
            <person name="Ohm R.A."/>
            <person name="Benz P."/>
            <person name="Pilgard A."/>
        </authorList>
    </citation>
    <scope>NUCLEOTIDE SEQUENCE</scope>
    <source>
        <strain evidence="1">FPRL280</strain>
    </source>
</reference>
<evidence type="ECO:0000313" key="1">
    <source>
        <dbReference type="EMBL" id="KAF9802155.1"/>
    </source>
</evidence>
<sequence length="78" mass="9019">MVQVANDLGVELPNLEIGGAMRDGECTMVSLFTNYDVTQKLPSQEDIERYGAALGVTEKPKWYLDQMNCWWTTRQYLW</sequence>
<dbReference type="EMBL" id="JADOXO010000603">
    <property type="protein sequence ID" value="KAF9802155.1"/>
    <property type="molecule type" value="Genomic_DNA"/>
</dbReference>
<name>A0A8H7TXZ2_9APHY</name>
<gene>
    <name evidence="1" type="ORF">IEO21_09965</name>
</gene>
<organism evidence="1 2">
    <name type="scientific">Rhodonia placenta</name>
    <dbReference type="NCBI Taxonomy" id="104341"/>
    <lineage>
        <taxon>Eukaryota</taxon>
        <taxon>Fungi</taxon>
        <taxon>Dikarya</taxon>
        <taxon>Basidiomycota</taxon>
        <taxon>Agaricomycotina</taxon>
        <taxon>Agaricomycetes</taxon>
        <taxon>Polyporales</taxon>
        <taxon>Adustoporiaceae</taxon>
        <taxon>Rhodonia</taxon>
    </lineage>
</organism>
<proteinExistence type="predicted"/>
<comment type="caution">
    <text evidence="1">The sequence shown here is derived from an EMBL/GenBank/DDBJ whole genome shotgun (WGS) entry which is preliminary data.</text>
</comment>
<evidence type="ECO:0000313" key="2">
    <source>
        <dbReference type="Proteomes" id="UP000639403"/>
    </source>
</evidence>
<reference evidence="1" key="2">
    <citation type="journal article" name="Front. Microbiol.">
        <title>Degradative Capacity of Two Strains of Rhodonia placenta: From Phenotype to Genotype.</title>
        <authorList>
            <person name="Kolle M."/>
            <person name="Horta M.A.C."/>
            <person name="Nowrousian M."/>
            <person name="Ohm R.A."/>
            <person name="Benz J.P."/>
            <person name="Pilgard A."/>
        </authorList>
    </citation>
    <scope>NUCLEOTIDE SEQUENCE</scope>
    <source>
        <strain evidence="1">FPRL280</strain>
    </source>
</reference>